<evidence type="ECO:0000313" key="3">
    <source>
        <dbReference type="Proteomes" id="UP001056576"/>
    </source>
</evidence>
<proteinExistence type="predicted"/>
<dbReference type="EMBL" id="ON529857">
    <property type="protein sequence ID" value="USN15288.1"/>
    <property type="molecule type" value="Genomic_DNA"/>
</dbReference>
<reference evidence="2 3" key="1">
    <citation type="submission" date="2022-05" db="EMBL/GenBank/DDBJ databases">
        <authorList>
            <person name="Friedrich I."/>
            <person name="Poehlein A."/>
            <person name="Schneider D."/>
            <person name="Hertel R."/>
            <person name="Daniel R."/>
        </authorList>
    </citation>
    <scope>NUCLEOTIDE SEQUENCE [LARGE SCALE GENOMIC DNA]</scope>
</reference>
<keyword evidence="1" id="KW-1133">Transmembrane helix</keyword>
<evidence type="ECO:0000256" key="1">
    <source>
        <dbReference type="SAM" id="Phobius"/>
    </source>
</evidence>
<gene>
    <name evidence="2" type="ORF">KIKIMORA_01420</name>
</gene>
<keyword evidence="3" id="KW-1185">Reference proteome</keyword>
<accession>A0A9E7MRH0</accession>
<name>A0A9E7MRH0_9CAUD</name>
<sequence length="174" mass="19305">MAVIEQLHLGPITLFYAVVMLLTMLATSVAATLAPRIAGAYLAGLWLIYTVMRAVMPAFELAPVMTWFDIFGLILGLGFCARSGYARVPGWSLVFVIAYFIQMFIHLLMICLEPKPAFAYYLALNMAFLGQCAAVVWGSVFERRPRTKRVKRDCQEIRKSLTAFSSPASSALNP</sequence>
<feature type="transmembrane region" description="Helical" evidence="1">
    <location>
        <begin position="62"/>
        <end position="81"/>
    </location>
</feature>
<protein>
    <submittedName>
        <fullName evidence="2">Uncharacterized protein</fullName>
    </submittedName>
</protein>
<feature type="transmembrane region" description="Helical" evidence="1">
    <location>
        <begin position="93"/>
        <end position="112"/>
    </location>
</feature>
<keyword evidence="1" id="KW-0472">Membrane</keyword>
<feature type="transmembrane region" description="Helical" evidence="1">
    <location>
        <begin position="118"/>
        <end position="141"/>
    </location>
</feature>
<evidence type="ECO:0000313" key="2">
    <source>
        <dbReference type="EMBL" id="USN15288.1"/>
    </source>
</evidence>
<dbReference type="Proteomes" id="UP001056576">
    <property type="component" value="Segment"/>
</dbReference>
<organism evidence="2 3">
    <name type="scientific">Brevundimonas phage vB_BpoS-Kikimora</name>
    <dbReference type="NCBI Taxonomy" id="2948601"/>
    <lineage>
        <taxon>Viruses</taxon>
        <taxon>Duplodnaviria</taxon>
        <taxon>Heunggongvirae</taxon>
        <taxon>Uroviricota</taxon>
        <taxon>Caudoviricetes</taxon>
        <taxon>Jeanschmidtviridae</taxon>
        <taxon>Kikimoravirus</taxon>
        <taxon>Kikimoravirus kikimora</taxon>
    </lineage>
</organism>
<keyword evidence="1" id="KW-0812">Transmembrane</keyword>
<feature type="transmembrane region" description="Helical" evidence="1">
    <location>
        <begin position="38"/>
        <end position="56"/>
    </location>
</feature>
<feature type="transmembrane region" description="Helical" evidence="1">
    <location>
        <begin position="12"/>
        <end position="31"/>
    </location>
</feature>